<dbReference type="EMBL" id="BAAAKJ010000257">
    <property type="protein sequence ID" value="GAA1403211.1"/>
    <property type="molecule type" value="Genomic_DNA"/>
</dbReference>
<gene>
    <name evidence="1" type="ORF">GCM10009639_47660</name>
</gene>
<organism evidence="1 2">
    <name type="scientific">Kitasatospora putterlickiae</name>
    <dbReference type="NCBI Taxonomy" id="221725"/>
    <lineage>
        <taxon>Bacteria</taxon>
        <taxon>Bacillati</taxon>
        <taxon>Actinomycetota</taxon>
        <taxon>Actinomycetes</taxon>
        <taxon>Kitasatosporales</taxon>
        <taxon>Streptomycetaceae</taxon>
        <taxon>Kitasatospora</taxon>
    </lineage>
</organism>
<dbReference type="Proteomes" id="UP001499863">
    <property type="component" value="Unassembled WGS sequence"/>
</dbReference>
<evidence type="ECO:0000313" key="2">
    <source>
        <dbReference type="Proteomes" id="UP001499863"/>
    </source>
</evidence>
<comment type="caution">
    <text evidence="1">The sequence shown here is derived from an EMBL/GenBank/DDBJ whole genome shotgun (WGS) entry which is preliminary data.</text>
</comment>
<sequence>MKLGKALSLGSAVGAITLVLTIASRRQSVHAMHNVNRVISDSLRKAMGR</sequence>
<name>A0ABP4IZX7_9ACTN</name>
<accession>A0ABP4IZX7</accession>
<proteinExistence type="predicted"/>
<evidence type="ECO:0000313" key="1">
    <source>
        <dbReference type="EMBL" id="GAA1403211.1"/>
    </source>
</evidence>
<reference evidence="2" key="1">
    <citation type="journal article" date="2019" name="Int. J. Syst. Evol. Microbiol.">
        <title>The Global Catalogue of Microorganisms (GCM) 10K type strain sequencing project: providing services to taxonomists for standard genome sequencing and annotation.</title>
        <authorList>
            <consortium name="The Broad Institute Genomics Platform"/>
            <consortium name="The Broad Institute Genome Sequencing Center for Infectious Disease"/>
            <person name="Wu L."/>
            <person name="Ma J."/>
        </authorList>
    </citation>
    <scope>NUCLEOTIDE SEQUENCE [LARGE SCALE GENOMIC DNA]</scope>
    <source>
        <strain evidence="2">JCM 12393</strain>
    </source>
</reference>
<protein>
    <submittedName>
        <fullName evidence="1">Uncharacterized protein</fullName>
    </submittedName>
</protein>
<keyword evidence="2" id="KW-1185">Reference proteome</keyword>